<sequence length="214" mass="25725">MEDQNISESSGKVKRPKTTRDNEANAQEWKARWEGQNNVIIGIFREKEKLNSKIDELSQEKESMKNHIEALQNDLALSHHHADHWWSTAKRCQNSLNVAMQRVEQLKMKVEYIEGKLWEYSRDIEEQEMWLANWELEAEDLKADRDAWRKKYQQLSNNLILYGTTWLGRYEDSFHELRENIHFKMLPKLDQFYKCCKRMARGLKSCRDINYLEN</sequence>
<reference evidence="3 4" key="1">
    <citation type="submission" date="2024-01" db="EMBL/GenBank/DDBJ databases">
        <title>The genomes of 5 underutilized Papilionoideae crops provide insights into root nodulation and disease resistanc.</title>
        <authorList>
            <person name="Yuan L."/>
        </authorList>
    </citation>
    <scope>NUCLEOTIDE SEQUENCE [LARGE SCALE GENOMIC DNA]</scope>
    <source>
        <strain evidence="3">ZHUSHIDOU_FW_LH</strain>
        <tissue evidence="3">Leaf</tissue>
    </source>
</reference>
<dbReference type="Proteomes" id="UP001372338">
    <property type="component" value="Unassembled WGS sequence"/>
</dbReference>
<gene>
    <name evidence="3" type="ORF">RIF29_00441</name>
</gene>
<protein>
    <submittedName>
        <fullName evidence="3">Uncharacterized protein</fullName>
    </submittedName>
</protein>
<feature type="compositionally biased region" description="Polar residues" evidence="2">
    <location>
        <begin position="1"/>
        <end position="10"/>
    </location>
</feature>
<accession>A0AAN9IVR6</accession>
<organism evidence="3 4">
    <name type="scientific">Crotalaria pallida</name>
    <name type="common">Smooth rattlebox</name>
    <name type="synonym">Crotalaria striata</name>
    <dbReference type="NCBI Taxonomy" id="3830"/>
    <lineage>
        <taxon>Eukaryota</taxon>
        <taxon>Viridiplantae</taxon>
        <taxon>Streptophyta</taxon>
        <taxon>Embryophyta</taxon>
        <taxon>Tracheophyta</taxon>
        <taxon>Spermatophyta</taxon>
        <taxon>Magnoliopsida</taxon>
        <taxon>eudicotyledons</taxon>
        <taxon>Gunneridae</taxon>
        <taxon>Pentapetalae</taxon>
        <taxon>rosids</taxon>
        <taxon>fabids</taxon>
        <taxon>Fabales</taxon>
        <taxon>Fabaceae</taxon>
        <taxon>Papilionoideae</taxon>
        <taxon>50 kb inversion clade</taxon>
        <taxon>genistoids sensu lato</taxon>
        <taxon>core genistoids</taxon>
        <taxon>Crotalarieae</taxon>
        <taxon>Crotalaria</taxon>
    </lineage>
</organism>
<dbReference type="AlphaFoldDB" id="A0AAN9IVR6"/>
<feature type="coiled-coil region" evidence="1">
    <location>
        <begin position="40"/>
        <end position="158"/>
    </location>
</feature>
<comment type="caution">
    <text evidence="3">The sequence shown here is derived from an EMBL/GenBank/DDBJ whole genome shotgun (WGS) entry which is preliminary data.</text>
</comment>
<evidence type="ECO:0000313" key="3">
    <source>
        <dbReference type="EMBL" id="KAK7287258.1"/>
    </source>
</evidence>
<evidence type="ECO:0000256" key="2">
    <source>
        <dbReference type="SAM" id="MobiDB-lite"/>
    </source>
</evidence>
<keyword evidence="1" id="KW-0175">Coiled coil</keyword>
<keyword evidence="4" id="KW-1185">Reference proteome</keyword>
<evidence type="ECO:0000256" key="1">
    <source>
        <dbReference type="SAM" id="Coils"/>
    </source>
</evidence>
<dbReference type="Gene3D" id="1.10.287.1490">
    <property type="match status" value="1"/>
</dbReference>
<name>A0AAN9IVR6_CROPI</name>
<evidence type="ECO:0000313" key="4">
    <source>
        <dbReference type="Proteomes" id="UP001372338"/>
    </source>
</evidence>
<feature type="region of interest" description="Disordered" evidence="2">
    <location>
        <begin position="1"/>
        <end position="26"/>
    </location>
</feature>
<proteinExistence type="predicted"/>
<dbReference type="EMBL" id="JAYWIO010000001">
    <property type="protein sequence ID" value="KAK7287258.1"/>
    <property type="molecule type" value="Genomic_DNA"/>
</dbReference>